<dbReference type="KEGG" id="pavi:110755026"/>
<dbReference type="GeneID" id="110755026"/>
<name>A0A6P5SEA5_PRUAV</name>
<keyword evidence="2" id="KW-0378">Hydrolase</keyword>
<evidence type="ECO:0000256" key="1">
    <source>
        <dbReference type="ARBA" id="ARBA00010838"/>
    </source>
</evidence>
<evidence type="ECO:0000256" key="3">
    <source>
        <dbReference type="ARBA" id="ARBA00023295"/>
    </source>
</evidence>
<evidence type="ECO:0000256" key="4">
    <source>
        <dbReference type="SAM" id="SignalP"/>
    </source>
</evidence>
<dbReference type="Gene3D" id="3.20.20.80">
    <property type="entry name" value="Glycosidases"/>
    <property type="match status" value="2"/>
</dbReference>
<dbReference type="InterPro" id="IPR017853">
    <property type="entry name" value="GH"/>
</dbReference>
<proteinExistence type="inferred from homology"/>
<evidence type="ECO:0000313" key="5">
    <source>
        <dbReference type="Proteomes" id="UP000515124"/>
    </source>
</evidence>
<dbReference type="Proteomes" id="UP000515124">
    <property type="component" value="Unplaced"/>
</dbReference>
<evidence type="ECO:0000313" key="6">
    <source>
        <dbReference type="RefSeq" id="XP_021811861.1"/>
    </source>
</evidence>
<accession>A0A6P5SEA5</accession>
<feature type="chain" id="PRO_5027695604" evidence="4">
    <location>
        <begin position="23"/>
        <end position="829"/>
    </location>
</feature>
<organism evidence="5 6">
    <name type="scientific">Prunus avium</name>
    <name type="common">Cherry</name>
    <name type="synonym">Cerasus avium</name>
    <dbReference type="NCBI Taxonomy" id="42229"/>
    <lineage>
        <taxon>Eukaryota</taxon>
        <taxon>Viridiplantae</taxon>
        <taxon>Streptophyta</taxon>
        <taxon>Embryophyta</taxon>
        <taxon>Tracheophyta</taxon>
        <taxon>Spermatophyta</taxon>
        <taxon>Magnoliopsida</taxon>
        <taxon>eudicotyledons</taxon>
        <taxon>Gunneridae</taxon>
        <taxon>Pentapetalae</taxon>
        <taxon>rosids</taxon>
        <taxon>fabids</taxon>
        <taxon>Rosales</taxon>
        <taxon>Rosaceae</taxon>
        <taxon>Amygdaloideae</taxon>
        <taxon>Amygdaleae</taxon>
        <taxon>Prunus</taxon>
    </lineage>
</organism>
<dbReference type="GO" id="GO:0008422">
    <property type="term" value="F:beta-glucosidase activity"/>
    <property type="evidence" value="ECO:0007669"/>
    <property type="project" value="TreeGrafter"/>
</dbReference>
<keyword evidence="4" id="KW-0732">Signal</keyword>
<feature type="signal peptide" evidence="4">
    <location>
        <begin position="1"/>
        <end position="22"/>
    </location>
</feature>
<dbReference type="GO" id="GO:0005975">
    <property type="term" value="P:carbohydrate metabolic process"/>
    <property type="evidence" value="ECO:0007669"/>
    <property type="project" value="InterPro"/>
</dbReference>
<dbReference type="InterPro" id="IPR033132">
    <property type="entry name" value="GH_1_N_CS"/>
</dbReference>
<reference evidence="6" key="1">
    <citation type="submission" date="2025-08" db="UniProtKB">
        <authorList>
            <consortium name="RefSeq"/>
        </authorList>
    </citation>
    <scope>IDENTIFICATION</scope>
</reference>
<dbReference type="PRINTS" id="PR00131">
    <property type="entry name" value="GLHYDRLASE1"/>
</dbReference>
<dbReference type="PROSITE" id="PS00653">
    <property type="entry name" value="GLYCOSYL_HYDROL_F1_2"/>
    <property type="match status" value="2"/>
</dbReference>
<dbReference type="SUPFAM" id="SSF51445">
    <property type="entry name" value="(Trans)glycosidases"/>
    <property type="match status" value="2"/>
</dbReference>
<dbReference type="PANTHER" id="PTHR10353:SF137">
    <property type="entry name" value="MYROSINASE 3-RELATED"/>
    <property type="match status" value="1"/>
</dbReference>
<keyword evidence="5" id="KW-1185">Reference proteome</keyword>
<sequence length="829" mass="93819">MAMQLRSLLLCVLLLLLGFALADTNAAARIHPPVVCANLSRTNFDTLVPGFVFGAATAAYQVEGAANLDGRGPSIWDTFTHKHPKKIADGSNGDVAIDQYHRYKEDVAIMKDMGLESYRFSISWSRVLPNGTQSGGINKKGIEYYNNLINELLRNGIEPLVTLFHWDVPQTLEDEYGGFLSARIVNDFEEYAELCFKKFGDRVKHWTTLNEPYTFSSHGYATGVHAPGRCSAWYDRTCLGGDSATEPYLVTHNLLLAHAAAVKLYKKKYQPMQYSRKRQPKTLHLLVMAMQLRSLLLCVLLLLLGFALADTNAAARIHPPVVCANLSRTNFDTLVPGFVFGAATAAYQVEGAANLDGRGPSIWDTFTHKHPKKIADGSNGDVAIDQYHRYKEDVAIMKDMGLESYRFSISWSRVLPNGTQSGGINKKGIEYYNNLINELLRNGIEPLVTLFHWDVPQTLEDEYGGFLSARIVNDFEEYAELCFKKFGDRVKHWTTLNEPYTFSSHGYATGVHAPGRCSAWYDRTCLGGDSATEPYLVTHNLLLAHAAAVKLYKKKYQAYQKGVIGITVVSPWFEPASEAKEDIDAVFRALDFIYGWFMDPLTRGDYPQSMRSRVGERLPNFTKKESKSLSGSYDYIGVNYYSARYASASKNYSGHPSYLSDVNVNLKTELNGVPIGPRAASSWLYFYPKGLYDLLRYTKEKYNDPIIYITENGVDEFNQPNPKLSLHQLLDDSNRIYYYYHHLCYLQAAIKEGVKVKGYFAWSLLDNFEWDNGYTVRFGINYVDYDNGLKRHSKLSTHWFKSFLKKSSRKTKKIQRCGNNNARATKFLF</sequence>
<dbReference type="RefSeq" id="XP_021811861.1">
    <property type="nucleotide sequence ID" value="XM_021956169.1"/>
</dbReference>
<dbReference type="AlphaFoldDB" id="A0A6P5SEA5"/>
<dbReference type="Pfam" id="PF00232">
    <property type="entry name" value="Glyco_hydro_1"/>
    <property type="match status" value="2"/>
</dbReference>
<protein>
    <submittedName>
        <fullName evidence="6">Beta-glucosidase 12-like</fullName>
    </submittedName>
</protein>
<gene>
    <name evidence="6" type="primary">LOC110755026</name>
</gene>
<comment type="similarity">
    <text evidence="1">Belongs to the glycosyl hydrolase 1 family.</text>
</comment>
<dbReference type="InterPro" id="IPR001360">
    <property type="entry name" value="Glyco_hydro_1"/>
</dbReference>
<evidence type="ECO:0000256" key="2">
    <source>
        <dbReference type="ARBA" id="ARBA00022801"/>
    </source>
</evidence>
<keyword evidence="3" id="KW-0326">Glycosidase</keyword>
<dbReference type="PANTHER" id="PTHR10353">
    <property type="entry name" value="GLYCOSYL HYDROLASE"/>
    <property type="match status" value="1"/>
</dbReference>
<dbReference type="FunFam" id="3.20.20.80:FF:000020">
    <property type="entry name" value="Beta-glucosidase 12"/>
    <property type="match status" value="2"/>
</dbReference>